<comment type="caution">
    <text evidence="1">The sequence shown here is derived from an EMBL/GenBank/DDBJ whole genome shotgun (WGS) entry which is preliminary data.</text>
</comment>
<protein>
    <submittedName>
        <fullName evidence="1">Uncharacterized protein</fullName>
    </submittedName>
</protein>
<keyword evidence="2" id="KW-1185">Reference proteome</keyword>
<proteinExistence type="predicted"/>
<gene>
    <name evidence="1" type="ORF">GCM10010412_010560</name>
</gene>
<evidence type="ECO:0000313" key="2">
    <source>
        <dbReference type="Proteomes" id="UP001501666"/>
    </source>
</evidence>
<accession>A0ABP6DNT4</accession>
<evidence type="ECO:0000313" key="1">
    <source>
        <dbReference type="EMBL" id="GAA2647214.1"/>
    </source>
</evidence>
<sequence length="95" mass="10051">MPRAEGAVRAEALAATAVVERQTSASAPDIINRAKFMGKTLGTVVSGDIAVGRPLVGSACPTLTGSWCPPWYRLLVNSQPIRPEYGDAVLDTILR</sequence>
<name>A0ABP6DNT4_9ACTN</name>
<dbReference type="EMBL" id="BAAATE010000002">
    <property type="protein sequence ID" value="GAA2647214.1"/>
    <property type="molecule type" value="Genomic_DNA"/>
</dbReference>
<dbReference type="Proteomes" id="UP001501666">
    <property type="component" value="Unassembled WGS sequence"/>
</dbReference>
<organism evidence="1 2">
    <name type="scientific">Nonomuraea recticatena</name>
    <dbReference type="NCBI Taxonomy" id="46178"/>
    <lineage>
        <taxon>Bacteria</taxon>
        <taxon>Bacillati</taxon>
        <taxon>Actinomycetota</taxon>
        <taxon>Actinomycetes</taxon>
        <taxon>Streptosporangiales</taxon>
        <taxon>Streptosporangiaceae</taxon>
        <taxon>Nonomuraea</taxon>
    </lineage>
</organism>
<reference evidence="2" key="1">
    <citation type="journal article" date="2019" name="Int. J. Syst. Evol. Microbiol.">
        <title>The Global Catalogue of Microorganisms (GCM) 10K type strain sequencing project: providing services to taxonomists for standard genome sequencing and annotation.</title>
        <authorList>
            <consortium name="The Broad Institute Genomics Platform"/>
            <consortium name="The Broad Institute Genome Sequencing Center for Infectious Disease"/>
            <person name="Wu L."/>
            <person name="Ma J."/>
        </authorList>
    </citation>
    <scope>NUCLEOTIDE SEQUENCE [LARGE SCALE GENOMIC DNA]</scope>
    <source>
        <strain evidence="2">JCM 6835</strain>
    </source>
</reference>